<keyword evidence="3" id="KW-0328">Glycosyltransferase</keyword>
<dbReference type="Gene3D" id="1.20.120.1230">
    <property type="match status" value="1"/>
</dbReference>
<accession>A0A453TCR4</accession>
<evidence type="ECO:0000256" key="4">
    <source>
        <dbReference type="ARBA" id="ARBA00022679"/>
    </source>
</evidence>
<reference evidence="8" key="1">
    <citation type="journal article" date="2014" name="Science">
        <title>Ancient hybridizations among the ancestral genomes of bread wheat.</title>
        <authorList>
            <consortium name="International Wheat Genome Sequencing Consortium,"/>
            <person name="Marcussen T."/>
            <person name="Sandve S.R."/>
            <person name="Heier L."/>
            <person name="Spannagl M."/>
            <person name="Pfeifer M."/>
            <person name="Jakobsen K.S."/>
            <person name="Wulff B.B."/>
            <person name="Steuernagel B."/>
            <person name="Mayer K.F."/>
            <person name="Olsen O.A."/>
        </authorList>
    </citation>
    <scope>NUCLEOTIDE SEQUENCE [LARGE SCALE GENOMIC DNA]</scope>
    <source>
        <strain evidence="8">cv. AL8/78</strain>
    </source>
</reference>
<evidence type="ECO:0000256" key="5">
    <source>
        <dbReference type="ARBA" id="ARBA00049030"/>
    </source>
</evidence>
<proteinExistence type="inferred from homology"/>
<reference evidence="8" key="2">
    <citation type="journal article" date="2017" name="Nat. Plants">
        <title>The Aegilops tauschii genome reveals multiple impacts of transposons.</title>
        <authorList>
            <person name="Zhao G."/>
            <person name="Zou C."/>
            <person name="Li K."/>
            <person name="Wang K."/>
            <person name="Li T."/>
            <person name="Gao L."/>
            <person name="Zhang X."/>
            <person name="Wang H."/>
            <person name="Yang Z."/>
            <person name="Liu X."/>
            <person name="Jiang W."/>
            <person name="Mao L."/>
            <person name="Kong X."/>
            <person name="Jiao Y."/>
            <person name="Jia J."/>
        </authorList>
    </citation>
    <scope>NUCLEOTIDE SEQUENCE [LARGE SCALE GENOMIC DNA]</scope>
    <source>
        <strain evidence="8">cv. AL8/78</strain>
    </source>
</reference>
<reference evidence="7" key="3">
    <citation type="journal article" date="2017" name="Nature">
        <title>Genome sequence of the progenitor of the wheat D genome Aegilops tauschii.</title>
        <authorList>
            <person name="Luo M.C."/>
            <person name="Gu Y.Q."/>
            <person name="Puiu D."/>
            <person name="Wang H."/>
            <person name="Twardziok S.O."/>
            <person name="Deal K.R."/>
            <person name="Huo N."/>
            <person name="Zhu T."/>
            <person name="Wang L."/>
            <person name="Wang Y."/>
            <person name="McGuire P.E."/>
            <person name="Liu S."/>
            <person name="Long H."/>
            <person name="Ramasamy R.K."/>
            <person name="Rodriguez J.C."/>
            <person name="Van S.L."/>
            <person name="Yuan L."/>
            <person name="Wang Z."/>
            <person name="Xia Z."/>
            <person name="Xiao L."/>
            <person name="Anderson O.D."/>
            <person name="Ouyang S."/>
            <person name="Liang Y."/>
            <person name="Zimin A.V."/>
            <person name="Pertea G."/>
            <person name="Qi P."/>
            <person name="Bennetzen J.L."/>
            <person name="Dai X."/>
            <person name="Dawson M.W."/>
            <person name="Muller H.G."/>
            <person name="Kugler K."/>
            <person name="Rivarola-Duarte L."/>
            <person name="Spannagl M."/>
            <person name="Mayer K.F.X."/>
            <person name="Lu F.H."/>
            <person name="Bevan M.W."/>
            <person name="Leroy P."/>
            <person name="Li P."/>
            <person name="You F.M."/>
            <person name="Sun Q."/>
            <person name="Liu Z."/>
            <person name="Lyons E."/>
            <person name="Wicker T."/>
            <person name="Salzberg S.L."/>
            <person name="Devos K.M."/>
            <person name="Dvorak J."/>
        </authorList>
    </citation>
    <scope>NUCLEOTIDE SEQUENCE [LARGE SCALE GENOMIC DNA]</scope>
    <source>
        <strain evidence="7">cv. AL8/78</strain>
    </source>
</reference>
<dbReference type="Pfam" id="PF24862">
    <property type="entry name" value="SUS_EPBD"/>
    <property type="match status" value="1"/>
</dbReference>
<protein>
    <recommendedName>
        <fullName evidence="2">sucrose synthase</fullName>
        <ecNumber evidence="2">2.4.1.13</ecNumber>
    </recommendedName>
</protein>
<feature type="domain" description="Sucrose synthase EPBD" evidence="6">
    <location>
        <begin position="29"/>
        <end position="64"/>
    </location>
</feature>
<dbReference type="AlphaFoldDB" id="A0A453TCR4"/>
<dbReference type="EC" id="2.4.1.13" evidence="2"/>
<keyword evidence="8" id="KW-1185">Reference proteome</keyword>
<dbReference type="PANTHER" id="PTHR45839">
    <property type="match status" value="1"/>
</dbReference>
<dbReference type="Proteomes" id="UP000015105">
    <property type="component" value="Chromosome 7D"/>
</dbReference>
<dbReference type="InterPro" id="IPR056736">
    <property type="entry name" value="SUS_EPBD"/>
</dbReference>
<evidence type="ECO:0000256" key="3">
    <source>
        <dbReference type="ARBA" id="ARBA00022676"/>
    </source>
</evidence>
<keyword evidence="4" id="KW-0808">Transferase</keyword>
<dbReference type="GO" id="GO:0016157">
    <property type="term" value="F:sucrose synthase activity"/>
    <property type="evidence" value="ECO:0007669"/>
    <property type="project" value="UniProtKB-EC"/>
</dbReference>
<dbReference type="EnsemblPlants" id="AET7Gv21343700.28">
    <property type="protein sequence ID" value="AET7Gv21343700.28"/>
    <property type="gene ID" value="AET7Gv21343700"/>
</dbReference>
<dbReference type="GO" id="GO:0005985">
    <property type="term" value="P:sucrose metabolic process"/>
    <property type="evidence" value="ECO:0007669"/>
    <property type="project" value="InterPro"/>
</dbReference>
<evidence type="ECO:0000313" key="7">
    <source>
        <dbReference type="EnsemblPlants" id="AET7Gv21343700.28"/>
    </source>
</evidence>
<evidence type="ECO:0000259" key="6">
    <source>
        <dbReference type="Pfam" id="PF24862"/>
    </source>
</evidence>
<reference evidence="7" key="4">
    <citation type="submission" date="2019-03" db="UniProtKB">
        <authorList>
            <consortium name="EnsemblPlants"/>
        </authorList>
    </citation>
    <scope>IDENTIFICATION</scope>
</reference>
<dbReference type="Gramene" id="AET7Gv21343700.28">
    <property type="protein sequence ID" value="AET7Gv21343700.28"/>
    <property type="gene ID" value="AET7Gv21343700"/>
</dbReference>
<evidence type="ECO:0000313" key="8">
    <source>
        <dbReference type="Proteomes" id="UP000015105"/>
    </source>
</evidence>
<dbReference type="InterPro" id="IPR012820">
    <property type="entry name" value="Sucrose_synthase_pln/cyn"/>
</dbReference>
<evidence type="ECO:0000256" key="1">
    <source>
        <dbReference type="ARBA" id="ARBA00005894"/>
    </source>
</evidence>
<organism evidence="7 8">
    <name type="scientific">Aegilops tauschii subsp. strangulata</name>
    <name type="common">Goatgrass</name>
    <dbReference type="NCBI Taxonomy" id="200361"/>
    <lineage>
        <taxon>Eukaryota</taxon>
        <taxon>Viridiplantae</taxon>
        <taxon>Streptophyta</taxon>
        <taxon>Embryophyta</taxon>
        <taxon>Tracheophyta</taxon>
        <taxon>Spermatophyta</taxon>
        <taxon>Magnoliopsida</taxon>
        <taxon>Liliopsida</taxon>
        <taxon>Poales</taxon>
        <taxon>Poaceae</taxon>
        <taxon>BOP clade</taxon>
        <taxon>Pooideae</taxon>
        <taxon>Triticodae</taxon>
        <taxon>Triticeae</taxon>
        <taxon>Triticinae</taxon>
        <taxon>Aegilops</taxon>
    </lineage>
</organism>
<reference evidence="7" key="5">
    <citation type="journal article" date="2021" name="G3 (Bethesda)">
        <title>Aegilops tauschii genome assembly Aet v5.0 features greater sequence contiguity and improved annotation.</title>
        <authorList>
            <person name="Wang L."/>
            <person name="Zhu T."/>
            <person name="Rodriguez J.C."/>
            <person name="Deal K.R."/>
            <person name="Dubcovsky J."/>
            <person name="McGuire P.E."/>
            <person name="Lux T."/>
            <person name="Spannagl M."/>
            <person name="Mayer K.F.X."/>
            <person name="Baldrich P."/>
            <person name="Meyers B.C."/>
            <person name="Huo N."/>
            <person name="Gu Y.Q."/>
            <person name="Zhou H."/>
            <person name="Devos K.M."/>
            <person name="Bennetzen J.L."/>
            <person name="Unver T."/>
            <person name="Budak H."/>
            <person name="Gulick P.J."/>
            <person name="Galiba G."/>
            <person name="Kalapos B."/>
            <person name="Nelson D.R."/>
            <person name="Li P."/>
            <person name="You F.M."/>
            <person name="Luo M.C."/>
            <person name="Dvorak J."/>
        </authorList>
    </citation>
    <scope>NUCLEOTIDE SEQUENCE [LARGE SCALE GENOMIC DNA]</scope>
    <source>
        <strain evidence="7">cv. AL8/78</strain>
    </source>
</reference>
<dbReference type="PANTHER" id="PTHR45839:SF11">
    <property type="entry name" value="SUCROSE SYNTHASE"/>
    <property type="match status" value="1"/>
</dbReference>
<evidence type="ECO:0000256" key="2">
    <source>
        <dbReference type="ARBA" id="ARBA00012540"/>
    </source>
</evidence>
<sequence>AKDDNSLEVDFGALDLSTPHLTLPSSIGNGMQFVSKFMSSKLNDKPESMKPLLDYLLTLNYRGEVKSSVIHITETIRRSEVTD</sequence>
<comment type="catalytic activity">
    <reaction evidence="5">
        <text>an NDP-alpha-D-glucose + D-fructose = a ribonucleoside 5'-diphosphate + sucrose + H(+)</text>
        <dbReference type="Rhea" id="RHEA:16241"/>
        <dbReference type="ChEBI" id="CHEBI:15378"/>
        <dbReference type="ChEBI" id="CHEBI:17992"/>
        <dbReference type="ChEBI" id="CHEBI:37721"/>
        <dbReference type="ChEBI" id="CHEBI:57930"/>
        <dbReference type="ChEBI" id="CHEBI:76533"/>
        <dbReference type="EC" id="2.4.1.13"/>
    </reaction>
</comment>
<comment type="similarity">
    <text evidence="1">Belongs to the glycosyltransferase 1 family. Plant sucrose synthase subfamily.</text>
</comment>
<name>A0A453TCR4_AEGTS</name>